<keyword evidence="2" id="KW-1185">Reference proteome</keyword>
<dbReference type="OrthoDB" id="425014at2759"/>
<proteinExistence type="predicted"/>
<dbReference type="Proteomes" id="UP000275846">
    <property type="component" value="Unassembled WGS sequence"/>
</dbReference>
<gene>
    <name evidence="1" type="ORF">SSLN_LOCUS7717</name>
</gene>
<name>A0A183SU19_SCHSO</name>
<evidence type="ECO:0000313" key="2">
    <source>
        <dbReference type="Proteomes" id="UP000275846"/>
    </source>
</evidence>
<dbReference type="WBParaSite" id="SSLN_0000800701-mRNA-1">
    <property type="protein sequence ID" value="SSLN_0000800701-mRNA-1"/>
    <property type="gene ID" value="SSLN_0000800701"/>
</dbReference>
<dbReference type="EMBL" id="UYSU01034272">
    <property type="protein sequence ID" value="VDL94102.1"/>
    <property type="molecule type" value="Genomic_DNA"/>
</dbReference>
<reference evidence="1 2" key="2">
    <citation type="submission" date="2018-11" db="EMBL/GenBank/DDBJ databases">
        <authorList>
            <consortium name="Pathogen Informatics"/>
        </authorList>
    </citation>
    <scope>NUCLEOTIDE SEQUENCE [LARGE SCALE GENOMIC DNA]</scope>
    <source>
        <strain evidence="1 2">NST_G2</strain>
    </source>
</reference>
<evidence type="ECO:0000313" key="1">
    <source>
        <dbReference type="EMBL" id="VDL94102.1"/>
    </source>
</evidence>
<protein>
    <submittedName>
        <fullName evidence="1 3">Uncharacterized protein</fullName>
    </submittedName>
</protein>
<sequence>MLMDAYRDEQPGIHIAYRTDGHLLNSQRMQAPTRVSTDTVHDLLSEDDCALTTVTDEDMQRSMDLFAAGCVHFILIISTAKTVVMPQLPPSAEYNAPRINVNGDQLKYVEARCHATRESMARLPNGSSKPVRPPCGIATVIT</sequence>
<accession>A0A183SU19</accession>
<evidence type="ECO:0000313" key="3">
    <source>
        <dbReference type="WBParaSite" id="SSLN_0000800701-mRNA-1"/>
    </source>
</evidence>
<organism evidence="3">
    <name type="scientific">Schistocephalus solidus</name>
    <name type="common">Tapeworm</name>
    <dbReference type="NCBI Taxonomy" id="70667"/>
    <lineage>
        <taxon>Eukaryota</taxon>
        <taxon>Metazoa</taxon>
        <taxon>Spiralia</taxon>
        <taxon>Lophotrochozoa</taxon>
        <taxon>Platyhelminthes</taxon>
        <taxon>Cestoda</taxon>
        <taxon>Eucestoda</taxon>
        <taxon>Diphyllobothriidea</taxon>
        <taxon>Diphyllobothriidae</taxon>
        <taxon>Schistocephalus</taxon>
    </lineage>
</organism>
<reference evidence="3" key="1">
    <citation type="submission" date="2016-06" db="UniProtKB">
        <authorList>
            <consortium name="WormBaseParasite"/>
        </authorList>
    </citation>
    <scope>IDENTIFICATION</scope>
</reference>
<dbReference type="AlphaFoldDB" id="A0A183SU19"/>